<organism evidence="1 2">
    <name type="scientific">Paenibacillus roseopurpureus</name>
    <dbReference type="NCBI Taxonomy" id="2918901"/>
    <lineage>
        <taxon>Bacteria</taxon>
        <taxon>Bacillati</taxon>
        <taxon>Bacillota</taxon>
        <taxon>Bacilli</taxon>
        <taxon>Bacillales</taxon>
        <taxon>Paenibacillaceae</taxon>
        <taxon>Paenibacillus</taxon>
    </lineage>
</organism>
<dbReference type="RefSeq" id="WP_314798235.1">
    <property type="nucleotide sequence ID" value="NZ_CP130319.1"/>
</dbReference>
<proteinExistence type="predicted"/>
<dbReference type="Proteomes" id="UP001304650">
    <property type="component" value="Chromosome"/>
</dbReference>
<name>A0AA96RJY4_9BACL</name>
<sequence>MWVPYETERKHPHDFTVRYRFYSVEEGGRKHLPYQGYRSDFAFVEDLSITPISLRVIHPEFEDENREIILEDSQSVPVSGTARMWILFAASRRERDVKTIKLGMKGYFMEGPKRVAKAEVIEINGLFSNPMNE</sequence>
<dbReference type="AlphaFoldDB" id="A0AA96RJY4"/>
<dbReference type="EMBL" id="CP130319">
    <property type="protein sequence ID" value="WNR43656.1"/>
    <property type="molecule type" value="Genomic_DNA"/>
</dbReference>
<dbReference type="KEGG" id="proo:MJB10_21525"/>
<dbReference type="Gene3D" id="2.40.30.10">
    <property type="entry name" value="Translation factors"/>
    <property type="match status" value="1"/>
</dbReference>
<keyword evidence="2" id="KW-1185">Reference proteome</keyword>
<reference evidence="1" key="1">
    <citation type="submission" date="2022-02" db="EMBL/GenBank/DDBJ databases">
        <title>Paenibacillus sp. MBLB1832 Whole Genome Shotgun Sequencing.</title>
        <authorList>
            <person name="Hwang C.Y."/>
            <person name="Cho E.-S."/>
            <person name="Seo M.-J."/>
        </authorList>
    </citation>
    <scope>NUCLEOTIDE SEQUENCE</scope>
    <source>
        <strain evidence="1">MBLB1832</strain>
    </source>
</reference>
<evidence type="ECO:0000313" key="2">
    <source>
        <dbReference type="Proteomes" id="UP001304650"/>
    </source>
</evidence>
<protein>
    <submittedName>
        <fullName evidence="1">Uncharacterized protein</fullName>
    </submittedName>
</protein>
<gene>
    <name evidence="1" type="ORF">MJB10_21525</name>
</gene>
<evidence type="ECO:0000313" key="1">
    <source>
        <dbReference type="EMBL" id="WNR43656.1"/>
    </source>
</evidence>
<accession>A0AA96RJY4</accession>